<comment type="function">
    <text evidence="11">Mediates influx of magnesium ions. Alternates between open and closed states. Activated by low cytoplasmic Mg(2+) levels. Inactive when cytoplasmic Mg(2+) levels are high.</text>
</comment>
<dbReference type="AlphaFoldDB" id="A0A9D1NF31"/>
<evidence type="ECO:0000256" key="12">
    <source>
        <dbReference type="SAM" id="Phobius"/>
    </source>
</evidence>
<evidence type="ECO:0000256" key="7">
    <source>
        <dbReference type="ARBA" id="ARBA00022989"/>
    </source>
</evidence>
<keyword evidence="6" id="KW-0460">Magnesium</keyword>
<evidence type="ECO:0000313" key="13">
    <source>
        <dbReference type="EMBL" id="HIV01952.1"/>
    </source>
</evidence>
<comment type="similarity">
    <text evidence="2">Belongs to the CorA metal ion transporter (MIT) (TC 1.A.35) family.</text>
</comment>
<dbReference type="PANTHER" id="PTHR46494:SF1">
    <property type="entry name" value="CORA FAMILY METAL ION TRANSPORTER (EUROFUNG)"/>
    <property type="match status" value="1"/>
</dbReference>
<dbReference type="Pfam" id="PF01544">
    <property type="entry name" value="CorA"/>
    <property type="match status" value="1"/>
</dbReference>
<evidence type="ECO:0000256" key="8">
    <source>
        <dbReference type="ARBA" id="ARBA00023065"/>
    </source>
</evidence>
<keyword evidence="8" id="KW-0406">Ion transport</keyword>
<keyword evidence="5 12" id="KW-0812">Transmembrane</keyword>
<evidence type="ECO:0000256" key="6">
    <source>
        <dbReference type="ARBA" id="ARBA00022842"/>
    </source>
</evidence>
<keyword evidence="3" id="KW-0813">Transport</keyword>
<dbReference type="InterPro" id="IPR002523">
    <property type="entry name" value="MgTranspt_CorA/ZnTranspt_ZntB"/>
</dbReference>
<dbReference type="GO" id="GO:0015095">
    <property type="term" value="F:magnesium ion transmembrane transporter activity"/>
    <property type="evidence" value="ECO:0007669"/>
    <property type="project" value="TreeGrafter"/>
</dbReference>
<feature type="transmembrane region" description="Helical" evidence="12">
    <location>
        <begin position="242"/>
        <end position="262"/>
    </location>
</feature>
<evidence type="ECO:0000256" key="9">
    <source>
        <dbReference type="ARBA" id="ARBA00023136"/>
    </source>
</evidence>
<sequence length="300" mass="34225">MFYKIEKQLSPCPEEAAGWNNMLAVLSEEELERTALPASLHRASLTKIRDIRICKVWMDGDVLYGTLAIPRRDGKKIRLAFALCREFLLFTHSGSLPAGSVEKLSAALTQVSPSPGRVFCAVLDLLVRDDLEYIEQLEDNASALETELLGGALKSFDQRMLSYRKKALRLSHFYLQLTDMVVTLQEEAAGLFSPDETRQIKLFGERVSQLRGETQLLREYLLQIREVYQGQIGIRQNEIMKMLTIVTTIFLPLSLIAGWYGMNFVHMPELHWVYGYPIVIAASIAIVGICLWFFKKNKFW</sequence>
<dbReference type="FunFam" id="1.20.58.340:FF:000004">
    <property type="entry name" value="Magnesium transport protein CorA"/>
    <property type="match status" value="1"/>
</dbReference>
<dbReference type="GO" id="GO:0000287">
    <property type="term" value="F:magnesium ion binding"/>
    <property type="evidence" value="ECO:0007669"/>
    <property type="project" value="TreeGrafter"/>
</dbReference>
<dbReference type="SUPFAM" id="SSF143865">
    <property type="entry name" value="CorA soluble domain-like"/>
    <property type="match status" value="1"/>
</dbReference>
<dbReference type="CDD" id="cd12826">
    <property type="entry name" value="EcCorA_ZntB-like_u1"/>
    <property type="match status" value="1"/>
</dbReference>
<dbReference type="GO" id="GO:0005886">
    <property type="term" value="C:plasma membrane"/>
    <property type="evidence" value="ECO:0007669"/>
    <property type="project" value="UniProtKB-SubCell"/>
</dbReference>
<accession>A0A9D1NF31</accession>
<evidence type="ECO:0000256" key="4">
    <source>
        <dbReference type="ARBA" id="ARBA00022475"/>
    </source>
</evidence>
<comment type="subcellular location">
    <subcellularLocation>
        <location evidence="1">Cell membrane</location>
        <topology evidence="1">Multi-pass membrane protein</topology>
    </subcellularLocation>
</comment>
<dbReference type="SUPFAM" id="SSF144083">
    <property type="entry name" value="Magnesium transport protein CorA, transmembrane region"/>
    <property type="match status" value="1"/>
</dbReference>
<dbReference type="GO" id="GO:0050897">
    <property type="term" value="F:cobalt ion binding"/>
    <property type="evidence" value="ECO:0007669"/>
    <property type="project" value="TreeGrafter"/>
</dbReference>
<protein>
    <submittedName>
        <fullName evidence="13">Cobalt transporter</fullName>
    </submittedName>
</protein>
<dbReference type="PANTHER" id="PTHR46494">
    <property type="entry name" value="CORA FAMILY METAL ION TRANSPORTER (EUROFUNG)"/>
    <property type="match status" value="1"/>
</dbReference>
<comment type="caution">
    <text evidence="13">The sequence shown here is derived from an EMBL/GenBank/DDBJ whole genome shotgun (WGS) entry which is preliminary data.</text>
</comment>
<gene>
    <name evidence="13" type="ORF">IAC74_00150</name>
</gene>
<dbReference type="InterPro" id="IPR045863">
    <property type="entry name" value="CorA_TM1_TM2"/>
</dbReference>
<keyword evidence="9 12" id="KW-0472">Membrane</keyword>
<name>A0A9D1NF31_9FIRM</name>
<evidence type="ECO:0000256" key="1">
    <source>
        <dbReference type="ARBA" id="ARBA00004651"/>
    </source>
</evidence>
<feature type="transmembrane region" description="Helical" evidence="12">
    <location>
        <begin position="274"/>
        <end position="294"/>
    </location>
</feature>
<keyword evidence="4" id="KW-1003">Cell membrane</keyword>
<dbReference type="Proteomes" id="UP000886743">
    <property type="component" value="Unassembled WGS sequence"/>
</dbReference>
<evidence type="ECO:0000256" key="11">
    <source>
        <dbReference type="ARBA" id="ARBA00045497"/>
    </source>
</evidence>
<evidence type="ECO:0000256" key="3">
    <source>
        <dbReference type="ARBA" id="ARBA00022448"/>
    </source>
</evidence>
<comment type="catalytic activity">
    <reaction evidence="10">
        <text>Mg(2+)(in) = Mg(2+)(out)</text>
        <dbReference type="Rhea" id="RHEA:29827"/>
        <dbReference type="ChEBI" id="CHEBI:18420"/>
    </reaction>
</comment>
<reference evidence="13" key="2">
    <citation type="journal article" date="2021" name="PeerJ">
        <title>Extensive microbial diversity within the chicken gut microbiome revealed by metagenomics and culture.</title>
        <authorList>
            <person name="Gilroy R."/>
            <person name="Ravi A."/>
            <person name="Getino M."/>
            <person name="Pursley I."/>
            <person name="Horton D.L."/>
            <person name="Alikhan N.F."/>
            <person name="Baker D."/>
            <person name="Gharbi K."/>
            <person name="Hall N."/>
            <person name="Watson M."/>
            <person name="Adriaenssens E.M."/>
            <person name="Foster-Nyarko E."/>
            <person name="Jarju S."/>
            <person name="Secka A."/>
            <person name="Antonio M."/>
            <person name="Oren A."/>
            <person name="Chaudhuri R.R."/>
            <person name="La Ragione R."/>
            <person name="Hildebrand F."/>
            <person name="Pallen M.J."/>
        </authorList>
    </citation>
    <scope>NUCLEOTIDE SEQUENCE</scope>
    <source>
        <strain evidence="13">4920</strain>
    </source>
</reference>
<dbReference type="GO" id="GO:0015087">
    <property type="term" value="F:cobalt ion transmembrane transporter activity"/>
    <property type="evidence" value="ECO:0007669"/>
    <property type="project" value="TreeGrafter"/>
</dbReference>
<dbReference type="InterPro" id="IPR045861">
    <property type="entry name" value="CorA_cytoplasmic_dom"/>
</dbReference>
<proteinExistence type="inferred from homology"/>
<evidence type="ECO:0000256" key="5">
    <source>
        <dbReference type="ARBA" id="ARBA00022692"/>
    </source>
</evidence>
<dbReference type="EMBL" id="DVOF01000003">
    <property type="protein sequence ID" value="HIV01952.1"/>
    <property type="molecule type" value="Genomic_DNA"/>
</dbReference>
<evidence type="ECO:0000256" key="2">
    <source>
        <dbReference type="ARBA" id="ARBA00009765"/>
    </source>
</evidence>
<keyword evidence="7 12" id="KW-1133">Transmembrane helix</keyword>
<evidence type="ECO:0000256" key="10">
    <source>
        <dbReference type="ARBA" id="ARBA00034269"/>
    </source>
</evidence>
<evidence type="ECO:0000313" key="14">
    <source>
        <dbReference type="Proteomes" id="UP000886743"/>
    </source>
</evidence>
<reference evidence="13" key="1">
    <citation type="submission" date="2020-10" db="EMBL/GenBank/DDBJ databases">
        <authorList>
            <person name="Gilroy R."/>
        </authorList>
    </citation>
    <scope>NUCLEOTIDE SEQUENCE</scope>
    <source>
        <strain evidence="13">4920</strain>
    </source>
</reference>
<organism evidence="13 14">
    <name type="scientific">Candidatus Aphodoplasma excrementigallinarum</name>
    <dbReference type="NCBI Taxonomy" id="2840673"/>
    <lineage>
        <taxon>Bacteria</taxon>
        <taxon>Bacillati</taxon>
        <taxon>Bacillota</taxon>
        <taxon>Clostridia</taxon>
        <taxon>Eubacteriales</taxon>
        <taxon>Candidatus Aphodoplasma</taxon>
    </lineage>
</organism>
<dbReference type="Gene3D" id="1.20.58.340">
    <property type="entry name" value="Magnesium transport protein CorA, transmembrane region"/>
    <property type="match status" value="2"/>
</dbReference>